<organism evidence="2 3">
    <name type="scientific">Xyrichtys novacula</name>
    <name type="common">Pearly razorfish</name>
    <name type="synonym">Hemipteronotus novacula</name>
    <dbReference type="NCBI Taxonomy" id="13765"/>
    <lineage>
        <taxon>Eukaryota</taxon>
        <taxon>Metazoa</taxon>
        <taxon>Chordata</taxon>
        <taxon>Craniata</taxon>
        <taxon>Vertebrata</taxon>
        <taxon>Euteleostomi</taxon>
        <taxon>Actinopterygii</taxon>
        <taxon>Neopterygii</taxon>
        <taxon>Teleostei</taxon>
        <taxon>Neoteleostei</taxon>
        <taxon>Acanthomorphata</taxon>
        <taxon>Eupercaria</taxon>
        <taxon>Labriformes</taxon>
        <taxon>Labridae</taxon>
        <taxon>Xyrichtys</taxon>
    </lineage>
</organism>
<dbReference type="AlphaFoldDB" id="A0AAV1GC62"/>
<name>A0AAV1GC62_XYRNO</name>
<accession>A0AAV1GC62</accession>
<evidence type="ECO:0000256" key="1">
    <source>
        <dbReference type="SAM" id="SignalP"/>
    </source>
</evidence>
<evidence type="ECO:0000313" key="2">
    <source>
        <dbReference type="EMBL" id="CAJ1070750.1"/>
    </source>
</evidence>
<dbReference type="Proteomes" id="UP001178508">
    <property type="component" value="Chromosome 13"/>
</dbReference>
<sequence>MSRYFTLWVSLLVLSPFLLDANAIECSEKETLLNPITRTVTQLSDCLMECTGMMYIRKLQLQDNHNIRLTDSIEGDLGEYCWSTELKCTVGESFQRAYVVLPVDTSAVRHENLEVKTTSPTATPLHAHSNPTTVAESCGLRYDVTQHFSGATEGTSFCVQVGTLQDVLGDKVLKCPPFLVTFWQRSPNQFIQGGVR</sequence>
<feature type="signal peptide" evidence="1">
    <location>
        <begin position="1"/>
        <end position="23"/>
    </location>
</feature>
<feature type="chain" id="PRO_5043953903" evidence="1">
    <location>
        <begin position="24"/>
        <end position="196"/>
    </location>
</feature>
<protein>
    <submittedName>
        <fullName evidence="2">Uncharacterized protein</fullName>
    </submittedName>
</protein>
<evidence type="ECO:0000313" key="3">
    <source>
        <dbReference type="Proteomes" id="UP001178508"/>
    </source>
</evidence>
<reference evidence="2" key="1">
    <citation type="submission" date="2023-08" db="EMBL/GenBank/DDBJ databases">
        <authorList>
            <person name="Alioto T."/>
            <person name="Alioto T."/>
            <person name="Gomez Garrido J."/>
        </authorList>
    </citation>
    <scope>NUCLEOTIDE SEQUENCE</scope>
</reference>
<proteinExistence type="predicted"/>
<keyword evidence="3" id="KW-1185">Reference proteome</keyword>
<gene>
    <name evidence="2" type="ORF">XNOV1_A026477</name>
</gene>
<keyword evidence="1" id="KW-0732">Signal</keyword>
<dbReference type="EMBL" id="OY660876">
    <property type="protein sequence ID" value="CAJ1070750.1"/>
    <property type="molecule type" value="Genomic_DNA"/>
</dbReference>